<sequence length="211" mass="22718">MGSTASKPVKSAAGAASRRQYPKKPAPPPKPPVAPKQFQEPKPSYSPPPKPEQAPSPARFQAPSSSSQGPTYHSQEQPSSVKSSAIDLDGRDPDFAASLRTIGPVDPSPTLSHSSTFNRGPVQTVFPTSSNPALLVVTARQRVTRAAQEEAARMGSPSFEGRQYLDALTIQQALTMRDYQGVPPSEIERVLHLKKGFMDRFGKKGMVSRVV</sequence>
<organism evidence="3 4">
    <name type="scientific">Penicillium capsulatum</name>
    <dbReference type="NCBI Taxonomy" id="69766"/>
    <lineage>
        <taxon>Eukaryota</taxon>
        <taxon>Fungi</taxon>
        <taxon>Dikarya</taxon>
        <taxon>Ascomycota</taxon>
        <taxon>Pezizomycotina</taxon>
        <taxon>Eurotiomycetes</taxon>
        <taxon>Eurotiomycetidae</taxon>
        <taxon>Eurotiales</taxon>
        <taxon>Aspergillaceae</taxon>
        <taxon>Penicillium</taxon>
    </lineage>
</organism>
<dbReference type="InterPro" id="IPR054448">
    <property type="entry name" value="HTH_put_ascomycetes"/>
</dbReference>
<reference evidence="3" key="1">
    <citation type="submission" date="2022-11" db="EMBL/GenBank/DDBJ databases">
        <authorList>
            <person name="Petersen C."/>
        </authorList>
    </citation>
    <scope>NUCLEOTIDE SEQUENCE</scope>
    <source>
        <strain evidence="3">IBT 21917</strain>
    </source>
</reference>
<gene>
    <name evidence="3" type="ORF">N7492_005621</name>
</gene>
<evidence type="ECO:0000313" key="3">
    <source>
        <dbReference type="EMBL" id="KAJ5173028.1"/>
    </source>
</evidence>
<feature type="compositionally biased region" description="Pro residues" evidence="1">
    <location>
        <begin position="24"/>
        <end position="34"/>
    </location>
</feature>
<evidence type="ECO:0000313" key="4">
    <source>
        <dbReference type="Proteomes" id="UP001146351"/>
    </source>
</evidence>
<protein>
    <recommendedName>
        <fullName evidence="2">Helix-turn-helix domain-containing protein</fullName>
    </recommendedName>
</protein>
<reference evidence="3" key="2">
    <citation type="journal article" date="2023" name="IMA Fungus">
        <title>Comparative genomic study of the Penicillium genus elucidates a diverse pangenome and 15 lateral gene transfer events.</title>
        <authorList>
            <person name="Petersen C."/>
            <person name="Sorensen T."/>
            <person name="Nielsen M.R."/>
            <person name="Sondergaard T.E."/>
            <person name="Sorensen J.L."/>
            <person name="Fitzpatrick D.A."/>
            <person name="Frisvad J.C."/>
            <person name="Nielsen K.L."/>
        </authorList>
    </citation>
    <scope>NUCLEOTIDE SEQUENCE</scope>
    <source>
        <strain evidence="3">IBT 21917</strain>
    </source>
</reference>
<dbReference type="Proteomes" id="UP001146351">
    <property type="component" value="Unassembled WGS sequence"/>
</dbReference>
<feature type="region of interest" description="Disordered" evidence="1">
    <location>
        <begin position="1"/>
        <end position="117"/>
    </location>
</feature>
<feature type="compositionally biased region" description="Pro residues" evidence="1">
    <location>
        <begin position="44"/>
        <end position="54"/>
    </location>
</feature>
<feature type="domain" description="Helix-turn-helix" evidence="2">
    <location>
        <begin position="164"/>
        <end position="208"/>
    </location>
</feature>
<feature type="compositionally biased region" description="Polar residues" evidence="1">
    <location>
        <begin position="62"/>
        <end position="83"/>
    </location>
</feature>
<accession>A0A9W9ICA8</accession>
<dbReference type="AlphaFoldDB" id="A0A9W9ICA8"/>
<proteinExistence type="predicted"/>
<dbReference type="Pfam" id="PF22943">
    <property type="entry name" value="HTH_68"/>
    <property type="match status" value="1"/>
</dbReference>
<evidence type="ECO:0000259" key="2">
    <source>
        <dbReference type="Pfam" id="PF22943"/>
    </source>
</evidence>
<name>A0A9W9ICA8_9EURO</name>
<keyword evidence="4" id="KW-1185">Reference proteome</keyword>
<evidence type="ECO:0000256" key="1">
    <source>
        <dbReference type="SAM" id="MobiDB-lite"/>
    </source>
</evidence>
<dbReference type="OrthoDB" id="4085451at2759"/>
<comment type="caution">
    <text evidence="3">The sequence shown here is derived from an EMBL/GenBank/DDBJ whole genome shotgun (WGS) entry which is preliminary data.</text>
</comment>
<dbReference type="EMBL" id="JAPQKO010000003">
    <property type="protein sequence ID" value="KAJ5173028.1"/>
    <property type="molecule type" value="Genomic_DNA"/>
</dbReference>